<dbReference type="CDD" id="cd02440">
    <property type="entry name" value="AdoMet_MTases"/>
    <property type="match status" value="1"/>
</dbReference>
<dbReference type="InterPro" id="IPR029063">
    <property type="entry name" value="SAM-dependent_MTases_sf"/>
</dbReference>
<evidence type="ECO:0000313" key="2">
    <source>
        <dbReference type="EMBL" id="KAK9416458.1"/>
    </source>
</evidence>
<dbReference type="SUPFAM" id="SSF53335">
    <property type="entry name" value="S-adenosyl-L-methionine-dependent methyltransferases"/>
    <property type="match status" value="1"/>
</dbReference>
<dbReference type="Proteomes" id="UP001408356">
    <property type="component" value="Unassembled WGS sequence"/>
</dbReference>
<comment type="caution">
    <text evidence="2">The sequence shown here is derived from an EMBL/GenBank/DDBJ whole genome shotgun (WGS) entry which is preliminary data.</text>
</comment>
<evidence type="ECO:0008006" key="4">
    <source>
        <dbReference type="Google" id="ProtNLM"/>
    </source>
</evidence>
<name>A0ABR2UPM4_9PEZI</name>
<accession>A0ABR2UPM4</accession>
<reference evidence="2 3" key="1">
    <citation type="journal article" date="2024" name="J. Plant Pathol.">
        <title>Sequence and assembly of the genome of Seiridium unicorne, isolate CBS 538.82, causal agent of cypress canker disease.</title>
        <authorList>
            <person name="Scali E."/>
            <person name="Rocca G.D."/>
            <person name="Danti R."/>
            <person name="Garbelotto M."/>
            <person name="Barberini S."/>
            <person name="Baroncelli R."/>
            <person name="Emiliani G."/>
        </authorList>
    </citation>
    <scope>NUCLEOTIDE SEQUENCE [LARGE SCALE GENOMIC DNA]</scope>
    <source>
        <strain evidence="2 3">BM-138-508</strain>
    </source>
</reference>
<sequence length="404" mass="43232">MSLSTSKPQSPTSSLPPLRSLDGLTEEAVLSALRNLYALYCPLSSALTFLDQKSKSIPLSEASTAQVDSGYVSGNDDDDGDEEDALAALRADAFERSHATRWLTGFIARAEGLSVWSSEDACESAVEQASCVLAAFSSASEEDRDDEDAGLTREFSFELGSSSTCASGRVSEKVEVSLLDKPIGTRTDHTDVGLQSWGASIVFSDLICANPERFGLTALGPCPRVFELGAGTGLVGLTLAKLLPRVQSPGAKVVATDYHPAVLANLRDNVAANFPGTESSSMETCLLDWSAPTFEAPLDKPADLIVATDVVYAPEHAIWLRDCVARYLSSRGIFWLMATVRQNGKFEGISDTVASAFADVGDLPRDAEGRVFRIVAEEHVEKRSGIGRGDESGYKLYRIGWVAT</sequence>
<dbReference type="PANTHER" id="PTHR14614:SF147">
    <property type="entry name" value="S-ADENOSYLMETHIONINE-DEPENDENT METHYLTRANSFERASE OF THE SEVEN BETA-STRAND FAMILY"/>
    <property type="match status" value="1"/>
</dbReference>
<evidence type="ECO:0000313" key="3">
    <source>
        <dbReference type="Proteomes" id="UP001408356"/>
    </source>
</evidence>
<dbReference type="EMBL" id="JARVKF010000407">
    <property type="protein sequence ID" value="KAK9416458.1"/>
    <property type="molecule type" value="Genomic_DNA"/>
</dbReference>
<organism evidence="2 3">
    <name type="scientific">Seiridium unicorne</name>
    <dbReference type="NCBI Taxonomy" id="138068"/>
    <lineage>
        <taxon>Eukaryota</taxon>
        <taxon>Fungi</taxon>
        <taxon>Dikarya</taxon>
        <taxon>Ascomycota</taxon>
        <taxon>Pezizomycotina</taxon>
        <taxon>Sordariomycetes</taxon>
        <taxon>Xylariomycetidae</taxon>
        <taxon>Amphisphaeriales</taxon>
        <taxon>Sporocadaceae</taxon>
        <taxon>Seiridium</taxon>
    </lineage>
</organism>
<protein>
    <recommendedName>
        <fullName evidence="4">S-adenosylmethionine-dependent methyltransferase</fullName>
    </recommendedName>
</protein>
<dbReference type="Pfam" id="PF10294">
    <property type="entry name" value="Methyltransf_16"/>
    <property type="match status" value="1"/>
</dbReference>
<dbReference type="InterPro" id="IPR019410">
    <property type="entry name" value="Methyltransf_16"/>
</dbReference>
<evidence type="ECO:0000256" key="1">
    <source>
        <dbReference type="SAM" id="MobiDB-lite"/>
    </source>
</evidence>
<keyword evidence="3" id="KW-1185">Reference proteome</keyword>
<feature type="region of interest" description="Disordered" evidence="1">
    <location>
        <begin position="1"/>
        <end position="20"/>
    </location>
</feature>
<dbReference type="Gene3D" id="3.40.50.150">
    <property type="entry name" value="Vaccinia Virus protein VP39"/>
    <property type="match status" value="1"/>
</dbReference>
<gene>
    <name evidence="2" type="ORF">SUNI508_01875</name>
</gene>
<proteinExistence type="predicted"/>
<dbReference type="PANTHER" id="PTHR14614">
    <property type="entry name" value="HEPATOCELLULAR CARCINOMA-ASSOCIATED ANTIGEN"/>
    <property type="match status" value="1"/>
</dbReference>